<dbReference type="OrthoDB" id="9794638at2"/>
<evidence type="ECO:0000256" key="3">
    <source>
        <dbReference type="ARBA" id="ARBA00022643"/>
    </source>
</evidence>
<dbReference type="EMBL" id="DF968182">
    <property type="protein sequence ID" value="GAP43011.1"/>
    <property type="molecule type" value="Genomic_DNA"/>
</dbReference>
<keyword evidence="2" id="KW-0285">Flavoprotein</keyword>
<protein>
    <submittedName>
        <fullName evidence="6">NADH-FMN oxidoreductase RutF, flavin reductase (DIM6/NTAB) family</fullName>
    </submittedName>
</protein>
<proteinExistence type="inferred from homology"/>
<dbReference type="GO" id="GO:0010181">
    <property type="term" value="F:FMN binding"/>
    <property type="evidence" value="ECO:0007669"/>
    <property type="project" value="InterPro"/>
</dbReference>
<dbReference type="SUPFAM" id="SSF50475">
    <property type="entry name" value="FMN-binding split barrel"/>
    <property type="match status" value="1"/>
</dbReference>
<gene>
    <name evidence="6" type="ORF">TBC1_111153</name>
</gene>
<dbReference type="Gene3D" id="2.30.110.10">
    <property type="entry name" value="Electron Transport, Fmn-binding Protein, Chain A"/>
    <property type="match status" value="1"/>
</dbReference>
<dbReference type="PANTHER" id="PTHR33798">
    <property type="entry name" value="FLAVOPROTEIN OXYGENASE"/>
    <property type="match status" value="1"/>
</dbReference>
<name>A0A0S7C2F6_9BACT</name>
<evidence type="ECO:0000313" key="6">
    <source>
        <dbReference type="EMBL" id="GAP43011.1"/>
    </source>
</evidence>
<organism evidence="6">
    <name type="scientific">Lentimicrobium saccharophilum</name>
    <dbReference type="NCBI Taxonomy" id="1678841"/>
    <lineage>
        <taxon>Bacteria</taxon>
        <taxon>Pseudomonadati</taxon>
        <taxon>Bacteroidota</taxon>
        <taxon>Bacteroidia</taxon>
        <taxon>Bacteroidales</taxon>
        <taxon>Lentimicrobiaceae</taxon>
        <taxon>Lentimicrobium</taxon>
    </lineage>
</organism>
<keyword evidence="3" id="KW-0288">FMN</keyword>
<evidence type="ECO:0000256" key="2">
    <source>
        <dbReference type="ARBA" id="ARBA00022630"/>
    </source>
</evidence>
<evidence type="ECO:0000256" key="1">
    <source>
        <dbReference type="ARBA" id="ARBA00001917"/>
    </source>
</evidence>
<evidence type="ECO:0000313" key="7">
    <source>
        <dbReference type="Proteomes" id="UP000053091"/>
    </source>
</evidence>
<dbReference type="PANTHER" id="PTHR33798:SF5">
    <property type="entry name" value="FLAVIN REDUCTASE LIKE DOMAIN-CONTAINING PROTEIN"/>
    <property type="match status" value="1"/>
</dbReference>
<dbReference type="STRING" id="1678841.TBC1_111153"/>
<dbReference type="RefSeq" id="WP_062039674.1">
    <property type="nucleotide sequence ID" value="NZ_DF968182.1"/>
</dbReference>
<dbReference type="SMART" id="SM00903">
    <property type="entry name" value="Flavin_Reduct"/>
    <property type="match status" value="1"/>
</dbReference>
<evidence type="ECO:0000256" key="4">
    <source>
        <dbReference type="ARBA" id="ARBA00038054"/>
    </source>
</evidence>
<dbReference type="Proteomes" id="UP000053091">
    <property type="component" value="Unassembled WGS sequence"/>
</dbReference>
<comment type="cofactor">
    <cofactor evidence="1">
        <name>FMN</name>
        <dbReference type="ChEBI" id="CHEBI:58210"/>
    </cofactor>
</comment>
<dbReference type="InterPro" id="IPR012349">
    <property type="entry name" value="Split_barrel_FMN-bd"/>
</dbReference>
<comment type="similarity">
    <text evidence="4">Belongs to the flavoredoxin family.</text>
</comment>
<keyword evidence="7" id="KW-1185">Reference proteome</keyword>
<dbReference type="Pfam" id="PF01613">
    <property type="entry name" value="Flavin_Reduct"/>
    <property type="match status" value="1"/>
</dbReference>
<sequence length="298" mass="32535">MYKTINPAETAPPELHRLMLGAIAPRPIAFASTVDAAGVPNLAPFSFFNAFGVNPATLVFSPSRRGRDNTTKDTFNNLKEVPEVVINAVTYSMVEQVSLASTEFPKGVNEFEKAGFTPLPSEKVKPFRVAESPVQWECRVRNIIETGKGGGAANLVICDVLLVHVNEGLLLPNGLINTRAIDLVGRMGGDFYVRAHGEALFEVEKPLTKPAIGIDSLPFTLRNSPLLTGNELGRLGSVEHAPTEEEISAAANLEEVKSIIENEILTFDARTEKLHRLVRQKLNEGKKREALIIGFLLK</sequence>
<feature type="domain" description="Flavin reductase like" evidence="5">
    <location>
        <begin position="21"/>
        <end position="179"/>
    </location>
</feature>
<dbReference type="AlphaFoldDB" id="A0A0S7C2F6"/>
<evidence type="ECO:0000259" key="5">
    <source>
        <dbReference type="SMART" id="SM00903"/>
    </source>
</evidence>
<dbReference type="InterPro" id="IPR002563">
    <property type="entry name" value="Flavin_Rdtase-like_dom"/>
</dbReference>
<reference evidence="6" key="1">
    <citation type="journal article" date="2015" name="Genome Announc.">
        <title>Draft Genome Sequence of Bacteroidales Strain TBC1, a Novel Isolate from a Methanogenic Wastewater Treatment System.</title>
        <authorList>
            <person name="Tourlousse D.M."/>
            <person name="Matsuura N."/>
            <person name="Sun L."/>
            <person name="Toyonaga M."/>
            <person name="Kuroda K."/>
            <person name="Ohashi A."/>
            <person name="Cruz R."/>
            <person name="Yamaguchi T."/>
            <person name="Sekiguchi Y."/>
        </authorList>
    </citation>
    <scope>NUCLEOTIDE SEQUENCE [LARGE SCALE GENOMIC DNA]</scope>
    <source>
        <strain evidence="6">TBC1</strain>
    </source>
</reference>
<dbReference type="GO" id="GO:0016646">
    <property type="term" value="F:oxidoreductase activity, acting on the CH-NH group of donors, NAD or NADP as acceptor"/>
    <property type="evidence" value="ECO:0007669"/>
    <property type="project" value="UniProtKB-ARBA"/>
</dbReference>
<accession>A0A0S7C2F6</accession>